<dbReference type="Gene3D" id="3.30.70.1950">
    <property type="match status" value="1"/>
</dbReference>
<proteinExistence type="inferred from homology"/>
<dbReference type="Pfam" id="PF05389">
    <property type="entry name" value="MecA"/>
    <property type="match status" value="1"/>
</dbReference>
<gene>
    <name evidence="3" type="ORF">IEO70_18730</name>
</gene>
<accession>A0A927HCT1</accession>
<evidence type="ECO:0000313" key="3">
    <source>
        <dbReference type="EMBL" id="MBD3110364.1"/>
    </source>
</evidence>
<sequence length="192" mass="22469">MRLERVDDCTLKIFLTFDDLLEKGLSVTDITTSNDDAQNIIHEMIEWASEETGFPLVGAVEMEIYSQFTQGLVILIKTNEDWFYDENERVADCMKMHDEKKLIYRFACIEHVLSLFRVITNKQIALKSSLLYYDDFYYVIFEEITGKERYDLGAIAAEYGEASSLSFHQIDEYGSQLIRENAIEQMNLYFKK</sequence>
<comment type="subunit">
    <text evidence="2">Homodimer.</text>
</comment>
<dbReference type="PANTHER" id="PTHR39161:SF2">
    <property type="entry name" value="ADAPTER PROTEIN MECA 2"/>
    <property type="match status" value="1"/>
</dbReference>
<dbReference type="AlphaFoldDB" id="A0A927HCT1"/>
<comment type="caution">
    <text evidence="3">The sequence shown here is derived from an EMBL/GenBank/DDBJ whole genome shotgun (WGS) entry which is preliminary data.</text>
</comment>
<dbReference type="EMBL" id="JACXSI010000069">
    <property type="protein sequence ID" value="MBD3110364.1"/>
    <property type="molecule type" value="Genomic_DNA"/>
</dbReference>
<dbReference type="RefSeq" id="WP_190999900.1">
    <property type="nucleotide sequence ID" value="NZ_JACXSI010000069.1"/>
</dbReference>
<protein>
    <submittedName>
        <fullName evidence="3">Adaptor protein MecA</fullName>
    </submittedName>
</protein>
<comment type="similarity">
    <text evidence="1">Belongs to the MecA family.</text>
</comment>
<evidence type="ECO:0000313" key="4">
    <source>
        <dbReference type="Proteomes" id="UP000602076"/>
    </source>
</evidence>
<evidence type="ECO:0000256" key="1">
    <source>
        <dbReference type="ARBA" id="ARBA00005397"/>
    </source>
</evidence>
<keyword evidence="4" id="KW-1185">Reference proteome</keyword>
<dbReference type="InterPro" id="IPR038471">
    <property type="entry name" value="MecA_C_sf"/>
</dbReference>
<dbReference type="PANTHER" id="PTHR39161">
    <property type="entry name" value="ADAPTER PROTEIN MECA"/>
    <property type="match status" value="1"/>
</dbReference>
<reference evidence="3" key="1">
    <citation type="submission" date="2020-09" db="EMBL/GenBank/DDBJ databases">
        <title>Bacillus faecalis sp. nov., a moderately halophilic bacterium isolated from cow faeces.</title>
        <authorList>
            <person name="Jiang L."/>
            <person name="Lee J."/>
        </authorList>
    </citation>
    <scope>NUCLEOTIDE SEQUENCE</scope>
    <source>
        <strain evidence="3">AGMB 02131</strain>
    </source>
</reference>
<organism evidence="3 4">
    <name type="scientific">Peribacillus faecalis</name>
    <dbReference type="NCBI Taxonomy" id="2772559"/>
    <lineage>
        <taxon>Bacteria</taxon>
        <taxon>Bacillati</taxon>
        <taxon>Bacillota</taxon>
        <taxon>Bacilli</taxon>
        <taxon>Bacillales</taxon>
        <taxon>Bacillaceae</taxon>
        <taxon>Peribacillus</taxon>
    </lineage>
</organism>
<dbReference type="Proteomes" id="UP000602076">
    <property type="component" value="Unassembled WGS sequence"/>
</dbReference>
<name>A0A927HCT1_9BACI</name>
<evidence type="ECO:0000256" key="2">
    <source>
        <dbReference type="ARBA" id="ARBA00011738"/>
    </source>
</evidence>
<dbReference type="InterPro" id="IPR008681">
    <property type="entry name" value="Neg-reg_MecA"/>
</dbReference>